<feature type="compositionally biased region" description="Low complexity" evidence="1">
    <location>
        <begin position="162"/>
        <end position="171"/>
    </location>
</feature>
<feature type="compositionally biased region" description="Acidic residues" evidence="1">
    <location>
        <begin position="186"/>
        <end position="196"/>
    </location>
</feature>
<evidence type="ECO:0000313" key="3">
    <source>
        <dbReference type="Proteomes" id="UP001205185"/>
    </source>
</evidence>
<feature type="compositionally biased region" description="Polar residues" evidence="1">
    <location>
        <begin position="1"/>
        <end position="16"/>
    </location>
</feature>
<keyword evidence="3" id="KW-1185">Reference proteome</keyword>
<organism evidence="2 3">
    <name type="scientific">Actinokineospora diospyrosa</name>
    <dbReference type="NCBI Taxonomy" id="103728"/>
    <lineage>
        <taxon>Bacteria</taxon>
        <taxon>Bacillati</taxon>
        <taxon>Actinomycetota</taxon>
        <taxon>Actinomycetes</taxon>
        <taxon>Pseudonocardiales</taxon>
        <taxon>Pseudonocardiaceae</taxon>
        <taxon>Actinokineospora</taxon>
    </lineage>
</organism>
<reference evidence="2 3" key="1">
    <citation type="submission" date="2022-06" db="EMBL/GenBank/DDBJ databases">
        <title>Genomic Encyclopedia of Archaeal and Bacterial Type Strains, Phase II (KMG-II): from individual species to whole genera.</title>
        <authorList>
            <person name="Goeker M."/>
        </authorList>
    </citation>
    <scope>NUCLEOTIDE SEQUENCE [LARGE SCALE GENOMIC DNA]</scope>
    <source>
        <strain evidence="2 3">DSM 44255</strain>
    </source>
</reference>
<feature type="region of interest" description="Disordered" evidence="1">
    <location>
        <begin position="1"/>
        <end position="37"/>
    </location>
</feature>
<protein>
    <submittedName>
        <fullName evidence="2">Uncharacterized protein</fullName>
    </submittedName>
</protein>
<dbReference type="EMBL" id="JAMTCO010000008">
    <property type="protein sequence ID" value="MCP2271119.1"/>
    <property type="molecule type" value="Genomic_DNA"/>
</dbReference>
<dbReference type="InterPro" id="IPR046036">
    <property type="entry name" value="DUF5994"/>
</dbReference>
<accession>A0ABT1IEQ5</accession>
<evidence type="ECO:0000256" key="1">
    <source>
        <dbReference type="SAM" id="MobiDB-lite"/>
    </source>
</evidence>
<comment type="caution">
    <text evidence="2">The sequence shown here is derived from an EMBL/GenBank/DDBJ whole genome shotgun (WGS) entry which is preliminary data.</text>
</comment>
<evidence type="ECO:0000313" key="2">
    <source>
        <dbReference type="EMBL" id="MCP2271119.1"/>
    </source>
</evidence>
<dbReference type="Proteomes" id="UP001205185">
    <property type="component" value="Unassembled WGS sequence"/>
</dbReference>
<feature type="region of interest" description="Disordered" evidence="1">
    <location>
        <begin position="150"/>
        <end position="209"/>
    </location>
</feature>
<gene>
    <name evidence="2" type="ORF">LV75_003631</name>
</gene>
<name>A0ABT1IEQ5_9PSEU</name>
<sequence>MTPNQSSTTTDPTTGPRSRWSRKPPDGALGSVDGAWWPRSTDPAAEFPPLIAELAASGIPVRRVFYNPDAWDRGEHTLTVRDVVVRMEGVRTTDPHTVTVIGPDHVRTRLLVIPPATPGGAARAALRAAEVASTATAADILEWNNVATPAGRAGAPRRRTGRTAVTTTPRGGFDGAARPRAGPPETGDEERWETDDGQARTPLFALRAG</sequence>
<dbReference type="RefSeq" id="WP_253888069.1">
    <property type="nucleotide sequence ID" value="NZ_BAAAVB010000014.1"/>
</dbReference>
<dbReference type="Pfam" id="PF19457">
    <property type="entry name" value="DUF5994"/>
    <property type="match status" value="1"/>
</dbReference>
<proteinExistence type="predicted"/>